<organism evidence="2 3">
    <name type="scientific">Thermobacillus xylanilyticus</name>
    <dbReference type="NCBI Taxonomy" id="76633"/>
    <lineage>
        <taxon>Bacteria</taxon>
        <taxon>Bacillati</taxon>
        <taxon>Bacillota</taxon>
        <taxon>Bacilli</taxon>
        <taxon>Bacillales</taxon>
        <taxon>Paenibacillaceae</taxon>
        <taxon>Thermobacillus</taxon>
    </lineage>
</organism>
<keyword evidence="3" id="KW-1185">Reference proteome</keyword>
<evidence type="ECO:0000313" key="2">
    <source>
        <dbReference type="EMBL" id="CAG5090535.1"/>
    </source>
</evidence>
<dbReference type="RefSeq" id="WP_213485196.1">
    <property type="nucleotide sequence ID" value="NZ_CAJRAY010000077.1"/>
</dbReference>
<protein>
    <submittedName>
        <fullName evidence="2">Acetyltransferase, GNAT family</fullName>
    </submittedName>
</protein>
<dbReference type="Gene3D" id="3.40.630.30">
    <property type="match status" value="1"/>
</dbReference>
<gene>
    <name evidence="2" type="primary">txxe 1991</name>
    <name evidence="2" type="ORF">TXXE_14220</name>
</gene>
<sequence length="274" mass="30618">MLVSLRARDEVFDRPEFLQDEARFHLLGQLSGFSDALRIKSSDGMLLYAQTPGRNGWLWVDPFAAEDARRSRICELAERLDDVDLPGVIGDPAAARAFADAYAARRRMAWTERLTLVPYECRALRLAASAEGCLRKAGSADRYTAALFLAGFSRDAYGERVPAFTQLPAADRMIEAGELFFWTDGDECVAMANIAYRSARHGRINAVYTRPDARKRGYGSAITAELTLKLLDEGLTPILYADAANPGSNRMYRRIGYEPLRPIVEIGFHREWSA</sequence>
<dbReference type="Proteomes" id="UP000681526">
    <property type="component" value="Unassembled WGS sequence"/>
</dbReference>
<dbReference type="SUPFAM" id="SSF55729">
    <property type="entry name" value="Acyl-CoA N-acyltransferases (Nat)"/>
    <property type="match status" value="1"/>
</dbReference>
<feature type="domain" description="N-acetyltransferase" evidence="1">
    <location>
        <begin position="132"/>
        <end position="274"/>
    </location>
</feature>
<dbReference type="InterPro" id="IPR000182">
    <property type="entry name" value="GNAT_dom"/>
</dbReference>
<reference evidence="2 3" key="1">
    <citation type="submission" date="2021-04" db="EMBL/GenBank/DDBJ databases">
        <authorList>
            <person name="Rakotoarivonina H."/>
        </authorList>
    </citation>
    <scope>NUCLEOTIDE SEQUENCE [LARGE SCALE GENOMIC DNA]</scope>
    <source>
        <strain evidence="2 3">XE</strain>
    </source>
</reference>
<evidence type="ECO:0000313" key="3">
    <source>
        <dbReference type="Proteomes" id="UP000681526"/>
    </source>
</evidence>
<dbReference type="CDD" id="cd04301">
    <property type="entry name" value="NAT_SF"/>
    <property type="match status" value="1"/>
</dbReference>
<dbReference type="InterPro" id="IPR016181">
    <property type="entry name" value="Acyl_CoA_acyltransferase"/>
</dbReference>
<accession>A0ABM8V6S1</accession>
<dbReference type="InterPro" id="IPR013653">
    <property type="entry name" value="GCN5-like_dom"/>
</dbReference>
<evidence type="ECO:0000259" key="1">
    <source>
        <dbReference type="PROSITE" id="PS51186"/>
    </source>
</evidence>
<name>A0ABM8V6S1_THEXY</name>
<dbReference type="EMBL" id="CAJRAY010000077">
    <property type="protein sequence ID" value="CAG5090535.1"/>
    <property type="molecule type" value="Genomic_DNA"/>
</dbReference>
<dbReference type="Pfam" id="PF08445">
    <property type="entry name" value="FR47"/>
    <property type="match status" value="1"/>
</dbReference>
<dbReference type="PROSITE" id="PS51186">
    <property type="entry name" value="GNAT"/>
    <property type="match status" value="1"/>
</dbReference>
<proteinExistence type="predicted"/>
<comment type="caution">
    <text evidence="2">The sequence shown here is derived from an EMBL/GenBank/DDBJ whole genome shotgun (WGS) entry which is preliminary data.</text>
</comment>